<accession>A0A9N8EHJ1</accession>
<dbReference type="GO" id="GO:0005737">
    <property type="term" value="C:cytoplasm"/>
    <property type="evidence" value="ECO:0007669"/>
    <property type="project" value="TreeGrafter"/>
</dbReference>
<feature type="region of interest" description="Actin-binding" evidence="6">
    <location>
        <begin position="737"/>
        <end position="759"/>
    </location>
</feature>
<evidence type="ECO:0000256" key="2">
    <source>
        <dbReference type="ARBA" id="ARBA00022840"/>
    </source>
</evidence>
<evidence type="ECO:0000313" key="10">
    <source>
        <dbReference type="Proteomes" id="UP001153069"/>
    </source>
</evidence>
<evidence type="ECO:0000256" key="1">
    <source>
        <dbReference type="ARBA" id="ARBA00022741"/>
    </source>
</evidence>
<keyword evidence="10" id="KW-1185">Reference proteome</keyword>
<dbReference type="GO" id="GO:0007015">
    <property type="term" value="P:actin filament organization"/>
    <property type="evidence" value="ECO:0007669"/>
    <property type="project" value="TreeGrafter"/>
</dbReference>
<dbReference type="Gene3D" id="1.20.58.530">
    <property type="match status" value="1"/>
</dbReference>
<comment type="caution">
    <text evidence="9">The sequence shown here is derived from an EMBL/GenBank/DDBJ whole genome shotgun (WGS) entry which is preliminary data.</text>
</comment>
<dbReference type="GO" id="GO:0016459">
    <property type="term" value="C:myosin complex"/>
    <property type="evidence" value="ECO:0007669"/>
    <property type="project" value="UniProtKB-KW"/>
</dbReference>
<keyword evidence="2 6" id="KW-0067">ATP-binding</keyword>
<gene>
    <name evidence="9" type="ORF">SEMRO_1108_G242140.1</name>
</gene>
<evidence type="ECO:0000313" key="9">
    <source>
        <dbReference type="EMBL" id="CAB9520500.1"/>
    </source>
</evidence>
<dbReference type="GO" id="GO:0000146">
    <property type="term" value="F:microfilament motor activity"/>
    <property type="evidence" value="ECO:0007669"/>
    <property type="project" value="TreeGrafter"/>
</dbReference>
<dbReference type="GO" id="GO:0051015">
    <property type="term" value="F:actin filament binding"/>
    <property type="evidence" value="ECO:0007669"/>
    <property type="project" value="TreeGrafter"/>
</dbReference>
<dbReference type="Gene3D" id="1.20.5.4820">
    <property type="match status" value="1"/>
</dbReference>
<dbReference type="PRINTS" id="PR00193">
    <property type="entry name" value="MYOSINHEAVY"/>
</dbReference>
<evidence type="ECO:0000256" key="7">
    <source>
        <dbReference type="SAM" id="MobiDB-lite"/>
    </source>
</evidence>
<evidence type="ECO:0000256" key="3">
    <source>
        <dbReference type="ARBA" id="ARBA00023123"/>
    </source>
</evidence>
<dbReference type="PROSITE" id="PS51456">
    <property type="entry name" value="MYOSIN_MOTOR"/>
    <property type="match status" value="1"/>
</dbReference>
<dbReference type="CDD" id="cd00124">
    <property type="entry name" value="MYSc"/>
    <property type="match status" value="1"/>
</dbReference>
<evidence type="ECO:0000259" key="8">
    <source>
        <dbReference type="PROSITE" id="PS51456"/>
    </source>
</evidence>
<feature type="region of interest" description="Disordered" evidence="7">
    <location>
        <begin position="701"/>
        <end position="725"/>
    </location>
</feature>
<feature type="domain" description="Myosin motor" evidence="8">
    <location>
        <begin position="141"/>
        <end position="877"/>
    </location>
</feature>
<dbReference type="PANTHER" id="PTHR13140">
    <property type="entry name" value="MYOSIN"/>
    <property type="match status" value="1"/>
</dbReference>
<keyword evidence="4 6" id="KW-0505">Motor protein</keyword>
<dbReference type="InterPro" id="IPR001609">
    <property type="entry name" value="Myosin_head_motor_dom-like"/>
</dbReference>
<dbReference type="SMART" id="SM00242">
    <property type="entry name" value="MYSc"/>
    <property type="match status" value="1"/>
</dbReference>
<evidence type="ECO:0000256" key="4">
    <source>
        <dbReference type="ARBA" id="ARBA00023175"/>
    </source>
</evidence>
<dbReference type="InterPro" id="IPR027417">
    <property type="entry name" value="P-loop_NTPase"/>
</dbReference>
<dbReference type="GO" id="GO:0016020">
    <property type="term" value="C:membrane"/>
    <property type="evidence" value="ECO:0007669"/>
    <property type="project" value="TreeGrafter"/>
</dbReference>
<keyword evidence="5 6" id="KW-0009">Actin-binding</keyword>
<dbReference type="Proteomes" id="UP001153069">
    <property type="component" value="Unassembled WGS sequence"/>
</dbReference>
<protein>
    <submittedName>
        <fullName evidence="9">Unconventional myosin</fullName>
    </submittedName>
</protein>
<evidence type="ECO:0000256" key="6">
    <source>
        <dbReference type="PROSITE-ProRule" id="PRU00782"/>
    </source>
</evidence>
<keyword evidence="3 6" id="KW-0518">Myosin</keyword>
<comment type="similarity">
    <text evidence="6">Belongs to the TRAFAC class myosin-kinesin ATPase superfamily. Myosin family.</text>
</comment>
<keyword evidence="1 6" id="KW-0547">Nucleotide-binding</keyword>
<dbReference type="OrthoDB" id="6108017at2759"/>
<dbReference type="Gene3D" id="1.20.120.720">
    <property type="entry name" value="Myosin VI head, motor domain, U50 subdomain"/>
    <property type="match status" value="1"/>
</dbReference>
<evidence type="ECO:0000256" key="5">
    <source>
        <dbReference type="ARBA" id="ARBA00023203"/>
    </source>
</evidence>
<name>A0A9N8EHJ1_9STRA</name>
<dbReference type="GO" id="GO:0005524">
    <property type="term" value="F:ATP binding"/>
    <property type="evidence" value="ECO:0007669"/>
    <property type="project" value="UniProtKB-UniRule"/>
</dbReference>
<feature type="binding site" evidence="6">
    <location>
        <begin position="244"/>
        <end position="251"/>
    </location>
    <ligand>
        <name>ATP</name>
        <dbReference type="ChEBI" id="CHEBI:30616"/>
    </ligand>
</feature>
<dbReference type="InterPro" id="IPR036961">
    <property type="entry name" value="Kinesin_motor_dom_sf"/>
</dbReference>
<dbReference type="SUPFAM" id="SSF52540">
    <property type="entry name" value="P-loop containing nucleoside triphosphate hydrolases"/>
    <property type="match status" value="1"/>
</dbReference>
<proteinExistence type="inferred from homology"/>
<dbReference type="Pfam" id="PF00063">
    <property type="entry name" value="Myosin_head"/>
    <property type="match status" value="1"/>
</dbReference>
<dbReference type="PANTHER" id="PTHR13140:SF706">
    <property type="entry name" value="DILUTE CLASS UNCONVENTIONAL MYOSIN, ISOFORM C"/>
    <property type="match status" value="1"/>
</dbReference>
<sequence>MNSVAFHATHLYYGTTLSGLDEHNLSAINSEPLTNGEGSNKAKATPGREVFTLPQNNNNDNQKWTAVYVYSDVAAWIPAALVKQEGTNAWVMVPNFPNEQSMMQVDEKWKKNALTEMIDTSGYENGILPLQNVDQHKGHLCEWGDMVGLPYLHEAAILYNLKKRHLEEKPYTRTGDIMIALNPYQWLTELYTNETRMLYAQELIWNVSDKDPREHLEPHVYEVAALSYKGMAVDGLDQSVLVSGESGAGKTETVKLCMNFVASVHDTTTAAASGTNNTIVQRILDSAPMLEAFGNAKTRRNDNSSRFGKYTQLQLDRSFSFAQASAQLAGSKNEVYLLEKNRVVSHATEERTFHIFYQLLAAPDTVKQSIWEGLVGTTNESFAYVGPTTCDSIEGKTDGERFELVTKALNLLGIQGGSFVTLMRCISIVLQLGNIGFQPLPDNEDAAQIATIPEFEALAELMGISQEDLTAALTKRTFLARGELMTVLLKADQAKDSCHALAKEIYGQAFLWLVKEINAATCAENNYKPDGGAPSSFGIIGLLDIFGFESFDTNQFEQICINYANEKLQQKFTEDIFRSVQKEYEEEGLNLADIAYDDNSAILKLIEGRGGILDLLNEECMLPKSNPINFTKKVRTQLSSSPHLDMTPLDHVTFRIKHYAGPVEYLTENFIELNRDSLPADLKRCASSSTNAIIAQEFKEPQETRDELEGSMQRTNPKRAKSGMTNETLSSRYRTQLSDLMKDLRKTQSRYIRCIKPNTLKKAKTLEHQTTVEQLRYAGIIAGITISRSAFPNRLPNTTVLARYKTMWDKKKFPSSSQINDSDDEKRRADCIAMLTGLLEHMTTRDKSGKEVKAFVAGKTKTYFRGGALEFLQSQRLNAFDSLAATIQTAVRAWIIRQRYKARRQRAAEFRREMKVYYDEIAALKAQLQEEPAEELAALKERALKAQTDTKDLKRKIDITEKSEAMKIQQEYAVVRKALDEKQAEEDRLRKLNQHIDSACQELEKKAEKLRSENKKLESEKEEKKEQTKTAKAGSKNYNRMRQDLARIERENKDMERELKKKKLQHMQAEKQRFDVRTGLLKLFNFIGSECKDEALVDEVLTLGRSLGEKTQALVGSLPEKSLLR</sequence>
<dbReference type="Gene3D" id="1.10.10.820">
    <property type="match status" value="1"/>
</dbReference>
<dbReference type="PROSITE" id="PS50096">
    <property type="entry name" value="IQ"/>
    <property type="match status" value="1"/>
</dbReference>
<dbReference type="AlphaFoldDB" id="A0A9N8EHJ1"/>
<dbReference type="EMBL" id="CAICTM010001106">
    <property type="protein sequence ID" value="CAB9520500.1"/>
    <property type="molecule type" value="Genomic_DNA"/>
</dbReference>
<dbReference type="Gene3D" id="3.40.850.10">
    <property type="entry name" value="Kinesin motor domain"/>
    <property type="match status" value="1"/>
</dbReference>
<organism evidence="9 10">
    <name type="scientific">Seminavis robusta</name>
    <dbReference type="NCBI Taxonomy" id="568900"/>
    <lineage>
        <taxon>Eukaryota</taxon>
        <taxon>Sar</taxon>
        <taxon>Stramenopiles</taxon>
        <taxon>Ochrophyta</taxon>
        <taxon>Bacillariophyta</taxon>
        <taxon>Bacillariophyceae</taxon>
        <taxon>Bacillariophycidae</taxon>
        <taxon>Naviculales</taxon>
        <taxon>Naviculaceae</taxon>
        <taxon>Seminavis</taxon>
    </lineage>
</organism>
<reference evidence="9" key="1">
    <citation type="submission" date="2020-06" db="EMBL/GenBank/DDBJ databases">
        <authorList>
            <consortium name="Plant Systems Biology data submission"/>
        </authorList>
    </citation>
    <scope>NUCLEOTIDE SEQUENCE</scope>
    <source>
        <strain evidence="9">D6</strain>
    </source>
</reference>
<feature type="region of interest" description="Disordered" evidence="7">
    <location>
        <begin position="1011"/>
        <end position="1038"/>
    </location>
</feature>
<feature type="compositionally biased region" description="Basic and acidic residues" evidence="7">
    <location>
        <begin position="1011"/>
        <end position="1029"/>
    </location>
</feature>